<evidence type="ECO:0000256" key="6">
    <source>
        <dbReference type="ARBA" id="ARBA00039449"/>
    </source>
</evidence>
<comment type="catalytic activity">
    <reaction evidence="9">
        <text>N-terminal L-prolyl-L-prolyl-L-lysyl-[protein] + 2 S-adenosyl-L-methionine = N-terminal N,N-dimethyl-L-prolyl-L-prolyl-L-lysyl-[protein] + 2 S-adenosyl-L-homocysteine + 2 H(+)</text>
        <dbReference type="Rhea" id="RHEA:54736"/>
        <dbReference type="Rhea" id="RHEA-COMP:13787"/>
        <dbReference type="Rhea" id="RHEA-COMP:13974"/>
        <dbReference type="ChEBI" id="CHEBI:15378"/>
        <dbReference type="ChEBI" id="CHEBI:57856"/>
        <dbReference type="ChEBI" id="CHEBI:59789"/>
        <dbReference type="ChEBI" id="CHEBI:138059"/>
        <dbReference type="ChEBI" id="CHEBI:138318"/>
        <dbReference type="EC" id="2.1.1.244"/>
    </reaction>
</comment>
<dbReference type="PANTHER" id="PTHR12753">
    <property type="entry name" value="AD-003 - RELATED"/>
    <property type="match status" value="1"/>
</dbReference>
<keyword evidence="4" id="KW-0949">S-adenosyl-L-methionine</keyword>
<dbReference type="Proteomes" id="UP000836841">
    <property type="component" value="Chromosome 2"/>
</dbReference>
<evidence type="ECO:0000256" key="7">
    <source>
        <dbReference type="ARBA" id="ARBA00043129"/>
    </source>
</evidence>
<dbReference type="EC" id="2.1.1.244" evidence="5"/>
<dbReference type="SUPFAM" id="SSF53335">
    <property type="entry name" value="S-adenosyl-L-methionine-dependent methyltransferases"/>
    <property type="match status" value="1"/>
</dbReference>
<gene>
    <name evidence="12" type="ORF">TAV2_LOCUS5367</name>
</gene>
<dbReference type="Gene3D" id="3.40.50.150">
    <property type="entry name" value="Vaccinia Virus protein VP39"/>
    <property type="match status" value="1"/>
</dbReference>
<protein>
    <recommendedName>
        <fullName evidence="6">Alpha N-terminal protein methyltransferase 1</fullName>
        <ecNumber evidence="5">2.1.1.244</ecNumber>
    </recommendedName>
    <alternativeName>
        <fullName evidence="7">X-Pro-Lys N-terminal protein methyltransferase 1</fullName>
    </alternativeName>
</protein>
<dbReference type="AlphaFoldDB" id="A0AAU9RTB1"/>
<dbReference type="InterPro" id="IPR029063">
    <property type="entry name" value="SAM-dependent_MTases_sf"/>
</dbReference>
<evidence type="ECO:0000256" key="4">
    <source>
        <dbReference type="ARBA" id="ARBA00022691"/>
    </source>
</evidence>
<evidence type="ECO:0000256" key="3">
    <source>
        <dbReference type="ARBA" id="ARBA00022679"/>
    </source>
</evidence>
<dbReference type="GO" id="GO:0032259">
    <property type="term" value="P:methylation"/>
    <property type="evidence" value="ECO:0007669"/>
    <property type="project" value="UniProtKB-KW"/>
</dbReference>
<organism evidence="12 13">
    <name type="scientific">Thlaspi arvense</name>
    <name type="common">Field penny-cress</name>
    <dbReference type="NCBI Taxonomy" id="13288"/>
    <lineage>
        <taxon>Eukaryota</taxon>
        <taxon>Viridiplantae</taxon>
        <taxon>Streptophyta</taxon>
        <taxon>Embryophyta</taxon>
        <taxon>Tracheophyta</taxon>
        <taxon>Spermatophyta</taxon>
        <taxon>Magnoliopsida</taxon>
        <taxon>eudicotyledons</taxon>
        <taxon>Gunneridae</taxon>
        <taxon>Pentapetalae</taxon>
        <taxon>rosids</taxon>
        <taxon>malvids</taxon>
        <taxon>Brassicales</taxon>
        <taxon>Brassicaceae</taxon>
        <taxon>Thlaspideae</taxon>
        <taxon>Thlaspi</taxon>
    </lineage>
</organism>
<keyword evidence="2" id="KW-0489">Methyltransferase</keyword>
<sequence length="329" mass="37338">MSLSLYSPFVATGHFHCNHRNHISPPSTAFASPPSLYQRRRERRIFSARSLDFPMEVCGVDSEGKEFSSAQEMWREEIGEGDETKKTQWYRDGVSYWEGVEASVDGVLGGYGHVNDADIIGSEVFLKTLMQERLVNGGTNQHLVALDCGSGVGRITKNLLIRYFNEVDLLEPVAQFLDAARENLASAGSETHKATNFFCVPLQEFTPAAGRYDIIWVQWCIGHLTDDDFVSFFNRAKGCLKPRGFFVVKENLAKNGFVLDKEDRSITRSDPYFKQLFRRCGLHLYKTKDQKGLPQELFAVRMYALTVDIPPKVHKTRSKTRGNRPQIIK</sequence>
<name>A0AAU9RTB1_THLAR</name>
<dbReference type="FunFam" id="3.40.50.150:FF:000025">
    <property type="entry name" value="N-terminal Xaa-Pro-Lys N-methyltransferase 1"/>
    <property type="match status" value="1"/>
</dbReference>
<proteinExistence type="inferred from homology"/>
<dbReference type="GO" id="GO:0071885">
    <property type="term" value="F:N-terminal protein N-methyltransferase activity"/>
    <property type="evidence" value="ECO:0007669"/>
    <property type="project" value="UniProtKB-EC"/>
</dbReference>
<evidence type="ECO:0000256" key="11">
    <source>
        <dbReference type="ARBA" id="ARBA00060050"/>
    </source>
</evidence>
<dbReference type="EMBL" id="OU466858">
    <property type="protein sequence ID" value="CAH2046484.1"/>
    <property type="molecule type" value="Genomic_DNA"/>
</dbReference>
<evidence type="ECO:0000256" key="5">
    <source>
        <dbReference type="ARBA" id="ARBA00039112"/>
    </source>
</evidence>
<dbReference type="Pfam" id="PF05891">
    <property type="entry name" value="Methyltransf_PK"/>
    <property type="match status" value="1"/>
</dbReference>
<dbReference type="CDD" id="cd02440">
    <property type="entry name" value="AdoMet_MTases"/>
    <property type="match status" value="1"/>
</dbReference>
<comment type="similarity">
    <text evidence="1">Belongs to the methyltransferase superfamily. NTM1 family.</text>
</comment>
<dbReference type="PANTHER" id="PTHR12753:SF0">
    <property type="entry name" value="ALPHA N-TERMINAL PROTEIN METHYLTRANSFERASE 1"/>
    <property type="match status" value="1"/>
</dbReference>
<evidence type="ECO:0000256" key="8">
    <source>
        <dbReference type="ARBA" id="ARBA00047306"/>
    </source>
</evidence>
<dbReference type="InterPro" id="IPR008576">
    <property type="entry name" value="MeTrfase_NTM1"/>
</dbReference>
<evidence type="ECO:0000313" key="13">
    <source>
        <dbReference type="Proteomes" id="UP000836841"/>
    </source>
</evidence>
<evidence type="ECO:0000313" key="12">
    <source>
        <dbReference type="EMBL" id="CAH2046484.1"/>
    </source>
</evidence>
<comment type="function">
    <text evidence="11">Alpha-N-methyltransferase that methylates the N-terminus of target proteins containing the N-terminal motif [Ala/Pro/Ser]-Pro-Lys when the initiator Met is cleaved. Specifically catalyzes mono-, di- or tri-methylation of exposed alpha-amino group of Ala or Ser residue in the [Ala/Ser]-Pro-Lys motif and mono- or di-methylation of Pro in the Pro-Pro-Lys motif.</text>
</comment>
<evidence type="ECO:0000256" key="2">
    <source>
        <dbReference type="ARBA" id="ARBA00022603"/>
    </source>
</evidence>
<accession>A0AAU9RTB1</accession>
<dbReference type="GO" id="GO:0005737">
    <property type="term" value="C:cytoplasm"/>
    <property type="evidence" value="ECO:0007669"/>
    <property type="project" value="TreeGrafter"/>
</dbReference>
<evidence type="ECO:0000256" key="9">
    <source>
        <dbReference type="ARBA" id="ARBA00047885"/>
    </source>
</evidence>
<evidence type="ECO:0000256" key="10">
    <source>
        <dbReference type="ARBA" id="ARBA00048167"/>
    </source>
</evidence>
<evidence type="ECO:0000256" key="1">
    <source>
        <dbReference type="ARBA" id="ARBA00009059"/>
    </source>
</evidence>
<reference evidence="12 13" key="1">
    <citation type="submission" date="2022-03" db="EMBL/GenBank/DDBJ databases">
        <authorList>
            <person name="Nunn A."/>
            <person name="Chopra R."/>
            <person name="Nunn A."/>
            <person name="Contreras Garrido A."/>
        </authorList>
    </citation>
    <scope>NUCLEOTIDE SEQUENCE [LARGE SCALE GENOMIC DNA]</scope>
</reference>
<comment type="catalytic activity">
    <reaction evidence="10">
        <text>N-terminal L-alanyl-L-prolyl-L-lysyl-[protein] + 3 S-adenosyl-L-methionine = N-terminal N,N,N-trimethyl-L-alanyl-L-prolyl-L-lysyl-[protein] + 3 S-adenosyl-L-homocysteine + 3 H(+)</text>
        <dbReference type="Rhea" id="RHEA:54712"/>
        <dbReference type="Rhea" id="RHEA-COMP:13785"/>
        <dbReference type="Rhea" id="RHEA-COMP:13971"/>
        <dbReference type="ChEBI" id="CHEBI:15378"/>
        <dbReference type="ChEBI" id="CHEBI:57856"/>
        <dbReference type="ChEBI" id="CHEBI:59789"/>
        <dbReference type="ChEBI" id="CHEBI:138057"/>
        <dbReference type="ChEBI" id="CHEBI:138315"/>
        <dbReference type="EC" id="2.1.1.244"/>
    </reaction>
</comment>
<keyword evidence="3" id="KW-0808">Transferase</keyword>
<keyword evidence="13" id="KW-1185">Reference proteome</keyword>
<comment type="catalytic activity">
    <reaction evidence="8">
        <text>N-terminal L-seryl-L-prolyl-L-lysyl-[protein] + 3 S-adenosyl-L-methionine = N-terminal N,N,N-trimethyl-L-seryl-L-prolyl-L-lysyl-[protein] + 3 S-adenosyl-L-homocysteine + 3 H(+)</text>
        <dbReference type="Rhea" id="RHEA:54724"/>
        <dbReference type="Rhea" id="RHEA-COMP:13789"/>
        <dbReference type="Rhea" id="RHEA-COMP:13973"/>
        <dbReference type="ChEBI" id="CHEBI:15378"/>
        <dbReference type="ChEBI" id="CHEBI:57856"/>
        <dbReference type="ChEBI" id="CHEBI:59789"/>
        <dbReference type="ChEBI" id="CHEBI:138061"/>
        <dbReference type="ChEBI" id="CHEBI:138317"/>
        <dbReference type="EC" id="2.1.1.244"/>
    </reaction>
</comment>